<dbReference type="AlphaFoldDB" id="A0A9P4SI84"/>
<evidence type="ECO:0000313" key="5">
    <source>
        <dbReference type="Proteomes" id="UP000799429"/>
    </source>
</evidence>
<accession>A0A9P4SI84</accession>
<dbReference type="PANTHER" id="PTHR43420">
    <property type="entry name" value="ACETYLTRANSFERASE"/>
    <property type="match status" value="1"/>
</dbReference>
<dbReference type="PROSITE" id="PS51186">
    <property type="entry name" value="GNAT"/>
    <property type="match status" value="1"/>
</dbReference>
<organism evidence="4 5">
    <name type="scientific">Patellaria atrata CBS 101060</name>
    <dbReference type="NCBI Taxonomy" id="1346257"/>
    <lineage>
        <taxon>Eukaryota</taxon>
        <taxon>Fungi</taxon>
        <taxon>Dikarya</taxon>
        <taxon>Ascomycota</taxon>
        <taxon>Pezizomycotina</taxon>
        <taxon>Dothideomycetes</taxon>
        <taxon>Dothideomycetes incertae sedis</taxon>
        <taxon>Patellariales</taxon>
        <taxon>Patellariaceae</taxon>
        <taxon>Patellaria</taxon>
    </lineage>
</organism>
<evidence type="ECO:0000313" key="4">
    <source>
        <dbReference type="EMBL" id="KAF2843010.1"/>
    </source>
</evidence>
<name>A0A9P4SI84_9PEZI</name>
<gene>
    <name evidence="4" type="ORF">M501DRAFT_985165</name>
</gene>
<keyword evidence="1" id="KW-0808">Transferase</keyword>
<evidence type="ECO:0000256" key="1">
    <source>
        <dbReference type="ARBA" id="ARBA00022679"/>
    </source>
</evidence>
<dbReference type="Pfam" id="PF00583">
    <property type="entry name" value="Acetyltransf_1"/>
    <property type="match status" value="1"/>
</dbReference>
<reference evidence="4" key="1">
    <citation type="journal article" date="2020" name="Stud. Mycol.">
        <title>101 Dothideomycetes genomes: a test case for predicting lifestyles and emergence of pathogens.</title>
        <authorList>
            <person name="Haridas S."/>
            <person name="Albert R."/>
            <person name="Binder M."/>
            <person name="Bloem J."/>
            <person name="Labutti K."/>
            <person name="Salamov A."/>
            <person name="Andreopoulos B."/>
            <person name="Baker S."/>
            <person name="Barry K."/>
            <person name="Bills G."/>
            <person name="Bluhm B."/>
            <person name="Cannon C."/>
            <person name="Castanera R."/>
            <person name="Culley D."/>
            <person name="Daum C."/>
            <person name="Ezra D."/>
            <person name="Gonzalez J."/>
            <person name="Henrissat B."/>
            <person name="Kuo A."/>
            <person name="Liang C."/>
            <person name="Lipzen A."/>
            <person name="Lutzoni F."/>
            <person name="Magnuson J."/>
            <person name="Mondo S."/>
            <person name="Nolan M."/>
            <person name="Ohm R."/>
            <person name="Pangilinan J."/>
            <person name="Park H.-J."/>
            <person name="Ramirez L."/>
            <person name="Alfaro M."/>
            <person name="Sun H."/>
            <person name="Tritt A."/>
            <person name="Yoshinaga Y."/>
            <person name="Zwiers L.-H."/>
            <person name="Turgeon B."/>
            <person name="Goodwin S."/>
            <person name="Spatafora J."/>
            <person name="Crous P."/>
            <person name="Grigoriev I."/>
        </authorList>
    </citation>
    <scope>NUCLEOTIDE SEQUENCE</scope>
    <source>
        <strain evidence="4">CBS 101060</strain>
    </source>
</reference>
<dbReference type="Gene3D" id="3.40.630.30">
    <property type="match status" value="1"/>
</dbReference>
<dbReference type="InterPro" id="IPR016181">
    <property type="entry name" value="Acyl_CoA_acyltransferase"/>
</dbReference>
<feature type="domain" description="N-acetyltransferase" evidence="3">
    <location>
        <begin position="69"/>
        <end position="210"/>
    </location>
</feature>
<dbReference type="InterPro" id="IPR050680">
    <property type="entry name" value="YpeA/RimI_acetyltransf"/>
</dbReference>
<dbReference type="Proteomes" id="UP000799429">
    <property type="component" value="Unassembled WGS sequence"/>
</dbReference>
<dbReference type="OrthoDB" id="41532at2759"/>
<dbReference type="CDD" id="cd04301">
    <property type="entry name" value="NAT_SF"/>
    <property type="match status" value="1"/>
</dbReference>
<dbReference type="GO" id="GO:0016747">
    <property type="term" value="F:acyltransferase activity, transferring groups other than amino-acyl groups"/>
    <property type="evidence" value="ECO:0007669"/>
    <property type="project" value="InterPro"/>
</dbReference>
<protein>
    <recommendedName>
        <fullName evidence="3">N-acetyltransferase domain-containing protein</fullName>
    </recommendedName>
</protein>
<evidence type="ECO:0000256" key="2">
    <source>
        <dbReference type="ARBA" id="ARBA00023315"/>
    </source>
</evidence>
<keyword evidence="5" id="KW-1185">Reference proteome</keyword>
<dbReference type="InterPro" id="IPR000182">
    <property type="entry name" value="GNAT_dom"/>
</dbReference>
<sequence>MALDQNVTFSTIRIPKGTPHIESLAEQFKDFKLTALQASPEAFAAKFEDENLLPTAVWVKRLTTPGHQIFIALATHDAEEDDVTKLLKGSWIGMFTLIGPVPYDEFIWPESGAPLPGSDGTETRWQMTALYTNPDYRGKGIAKKLINTAIDFGQEYSQTLGPGVKTRFRLFVHPNNTVVLKMYEGMGFVDAGKVTLAEAFIAVGEADLIPKDPDPAVWHLRAGYGMEHSV</sequence>
<dbReference type="SUPFAM" id="SSF55729">
    <property type="entry name" value="Acyl-CoA N-acyltransferases (Nat)"/>
    <property type="match status" value="1"/>
</dbReference>
<dbReference type="PANTHER" id="PTHR43420:SF47">
    <property type="entry name" value="N-ACETYLTRANSFERASE DOMAIN-CONTAINING PROTEIN"/>
    <property type="match status" value="1"/>
</dbReference>
<keyword evidence="2" id="KW-0012">Acyltransferase</keyword>
<dbReference type="EMBL" id="MU006089">
    <property type="protein sequence ID" value="KAF2843010.1"/>
    <property type="molecule type" value="Genomic_DNA"/>
</dbReference>
<comment type="caution">
    <text evidence="4">The sequence shown here is derived from an EMBL/GenBank/DDBJ whole genome shotgun (WGS) entry which is preliminary data.</text>
</comment>
<proteinExistence type="predicted"/>
<evidence type="ECO:0000259" key="3">
    <source>
        <dbReference type="PROSITE" id="PS51186"/>
    </source>
</evidence>